<dbReference type="Gene3D" id="3.90.550.10">
    <property type="entry name" value="Spore Coat Polysaccharide Biosynthesis Protein SpsA, Chain A"/>
    <property type="match status" value="1"/>
</dbReference>
<protein>
    <submittedName>
        <fullName evidence="1">Glycosyltransferase family 2 protein</fullName>
    </submittedName>
</protein>
<accession>A0A4P7W182</accession>
<reference evidence="2" key="1">
    <citation type="submission" date="2019-02" db="EMBL/GenBank/DDBJ databases">
        <title>Isolation and identification of novel species under the genus Muribaculum.</title>
        <authorList>
            <person name="Miyake S."/>
            <person name="Ding Y."/>
            <person name="Low A."/>
            <person name="Soh M."/>
            <person name="Seedorf H."/>
        </authorList>
    </citation>
    <scope>NUCLEOTIDE SEQUENCE [LARGE SCALE GENOMIC DNA]</scope>
    <source>
        <strain evidence="2">H5</strain>
    </source>
</reference>
<dbReference type="RefSeq" id="WP_136414420.1">
    <property type="nucleotide sequence ID" value="NZ_CP039396.1"/>
</dbReference>
<dbReference type="InterPro" id="IPR029044">
    <property type="entry name" value="Nucleotide-diphossugar_trans"/>
</dbReference>
<organism evidence="1 2">
    <name type="scientific">Duncaniella dubosii</name>
    <dbReference type="NCBI Taxonomy" id="2518971"/>
    <lineage>
        <taxon>Bacteria</taxon>
        <taxon>Pseudomonadati</taxon>
        <taxon>Bacteroidota</taxon>
        <taxon>Bacteroidia</taxon>
        <taxon>Bacteroidales</taxon>
        <taxon>Muribaculaceae</taxon>
        <taxon>Duncaniella</taxon>
    </lineage>
</organism>
<proteinExistence type="predicted"/>
<sequence>MLTLDVLIATHTPEGILRVADMNLPVVEGVRYIVSWQDHRDAEIPPALDARNDVTVDRFGQRGVSFNRNNAIELSTADVYLVADDDLRYSSSKLDAVRQVFEDNPDLDYASFMYEGTGKVYPSEECRLGRRLPKGFYQTSFEVAVRRRGRAALLRFHPAFGPGSISLHAAEDEMFLLTARRMKLNCRFFPIVITRHEGMTTGQRKITEPGVLRAFGAFIYYCYPLTFLPRIPLKAWRLSKSGQSRFFPALREMLSGIAFAFDNVTPAWKEVGR</sequence>
<evidence type="ECO:0000313" key="2">
    <source>
        <dbReference type="Proteomes" id="UP000297149"/>
    </source>
</evidence>
<dbReference type="KEGG" id="ddb:E7747_04680"/>
<name>A0A4P7W182_9BACT</name>
<keyword evidence="2" id="KW-1185">Reference proteome</keyword>
<evidence type="ECO:0000313" key="1">
    <source>
        <dbReference type="EMBL" id="QCD41639.1"/>
    </source>
</evidence>
<gene>
    <name evidence="1" type="ORF">E7747_04680</name>
</gene>
<dbReference type="EMBL" id="CP039396">
    <property type="protein sequence ID" value="QCD41639.1"/>
    <property type="molecule type" value="Genomic_DNA"/>
</dbReference>
<dbReference type="Proteomes" id="UP000297149">
    <property type="component" value="Chromosome"/>
</dbReference>
<keyword evidence="1" id="KW-0808">Transferase</keyword>
<dbReference type="AlphaFoldDB" id="A0A4P7W182"/>
<dbReference type="SUPFAM" id="SSF53448">
    <property type="entry name" value="Nucleotide-diphospho-sugar transferases"/>
    <property type="match status" value="1"/>
</dbReference>
<dbReference type="GO" id="GO:0016740">
    <property type="term" value="F:transferase activity"/>
    <property type="evidence" value="ECO:0007669"/>
    <property type="project" value="UniProtKB-KW"/>
</dbReference>
<dbReference type="CDD" id="cd00761">
    <property type="entry name" value="Glyco_tranf_GTA_type"/>
    <property type="match status" value="1"/>
</dbReference>